<evidence type="ECO:0000313" key="1">
    <source>
        <dbReference type="EMBL" id="GAF96672.1"/>
    </source>
</evidence>
<feature type="non-terminal residue" evidence="1">
    <location>
        <position position="157"/>
    </location>
</feature>
<dbReference type="AlphaFoldDB" id="X0U8I2"/>
<sequence length="157" mass="18261">MAAFAQERPPQSEPLLPSRASAPPWYRKFTYLTRWPADSTARRELKEIRDVRYSYETFIREVFRDTALKKGWEKNVPRVQSWVPKEVFGRPADAYLYRQTDKSGLLHVCDTRSILLVALVPTAETDLTARPRESLKGYTSKLFKFSLPEKFGLKGEF</sequence>
<proteinExistence type="predicted"/>
<comment type="caution">
    <text evidence="1">The sequence shown here is derived from an EMBL/GenBank/DDBJ whole genome shotgun (WGS) entry which is preliminary data.</text>
</comment>
<accession>X0U8I2</accession>
<gene>
    <name evidence="1" type="ORF">S01H1_24571</name>
</gene>
<name>X0U8I2_9ZZZZ</name>
<dbReference type="EMBL" id="BARS01014776">
    <property type="protein sequence ID" value="GAF96672.1"/>
    <property type="molecule type" value="Genomic_DNA"/>
</dbReference>
<organism evidence="1">
    <name type="scientific">marine sediment metagenome</name>
    <dbReference type="NCBI Taxonomy" id="412755"/>
    <lineage>
        <taxon>unclassified sequences</taxon>
        <taxon>metagenomes</taxon>
        <taxon>ecological metagenomes</taxon>
    </lineage>
</organism>
<reference evidence="1" key="1">
    <citation type="journal article" date="2014" name="Front. Microbiol.">
        <title>High frequency of phylogenetically diverse reductive dehalogenase-homologous genes in deep subseafloor sedimentary metagenomes.</title>
        <authorList>
            <person name="Kawai M."/>
            <person name="Futagami T."/>
            <person name="Toyoda A."/>
            <person name="Takaki Y."/>
            <person name="Nishi S."/>
            <person name="Hori S."/>
            <person name="Arai W."/>
            <person name="Tsubouchi T."/>
            <person name="Morono Y."/>
            <person name="Uchiyama I."/>
            <person name="Ito T."/>
            <person name="Fujiyama A."/>
            <person name="Inagaki F."/>
            <person name="Takami H."/>
        </authorList>
    </citation>
    <scope>NUCLEOTIDE SEQUENCE</scope>
    <source>
        <strain evidence="1">Expedition CK06-06</strain>
    </source>
</reference>
<protein>
    <submittedName>
        <fullName evidence="1">Uncharacterized protein</fullName>
    </submittedName>
</protein>